<dbReference type="PANTHER" id="PTHR42884:SF14">
    <property type="entry name" value="NEUROENDOCRINE CONVERTASE 1"/>
    <property type="match status" value="1"/>
</dbReference>
<dbReference type="Pfam" id="PF01483">
    <property type="entry name" value="P_proprotein"/>
    <property type="match status" value="1"/>
</dbReference>
<dbReference type="Pfam" id="PF00082">
    <property type="entry name" value="Peptidase_S8"/>
    <property type="match status" value="1"/>
</dbReference>
<keyword evidence="1" id="KW-0645">Protease</keyword>
<feature type="domain" description="P/Homo B" evidence="6">
    <location>
        <begin position="331"/>
        <end position="472"/>
    </location>
</feature>
<dbReference type="PRINTS" id="PR00723">
    <property type="entry name" value="SUBTILISIN"/>
</dbReference>
<evidence type="ECO:0000256" key="1">
    <source>
        <dbReference type="ARBA" id="ARBA00022670"/>
    </source>
</evidence>
<dbReference type="InterPro" id="IPR015500">
    <property type="entry name" value="Peptidase_S8_subtilisin-rel"/>
</dbReference>
<dbReference type="InterPro" id="IPR036852">
    <property type="entry name" value="Peptidase_S8/S53_dom_sf"/>
</dbReference>
<feature type="region of interest" description="Disordered" evidence="5">
    <location>
        <begin position="473"/>
        <end position="511"/>
    </location>
</feature>
<dbReference type="Gene3D" id="3.40.50.200">
    <property type="entry name" value="Peptidase S8/S53 domain"/>
    <property type="match status" value="1"/>
</dbReference>
<evidence type="ECO:0000259" key="6">
    <source>
        <dbReference type="PROSITE" id="PS51829"/>
    </source>
</evidence>
<evidence type="ECO:0000256" key="2">
    <source>
        <dbReference type="ARBA" id="ARBA00022801"/>
    </source>
</evidence>
<name>A0ABR6HMW3_9RHOB</name>
<dbReference type="PROSITE" id="PS51829">
    <property type="entry name" value="P_HOMO_B"/>
    <property type="match status" value="1"/>
</dbReference>
<accession>A0ABR6HMW3</accession>
<keyword evidence="8" id="KW-1185">Reference proteome</keyword>
<keyword evidence="2" id="KW-0378">Hydrolase</keyword>
<reference evidence="7 8" key="1">
    <citation type="submission" date="2020-08" db="EMBL/GenBank/DDBJ databases">
        <title>Genomic Encyclopedia of Type Strains, Phase III (KMG-III): the genomes of soil and plant-associated and newly described type strains.</title>
        <authorList>
            <person name="Whitman W."/>
        </authorList>
    </citation>
    <scope>NUCLEOTIDE SEQUENCE [LARGE SCALE GENOMIC DNA]</scope>
    <source>
        <strain evidence="7 8">CECT 8572</strain>
    </source>
</reference>
<dbReference type="SUPFAM" id="SSF52743">
    <property type="entry name" value="Subtilisin-like"/>
    <property type="match status" value="1"/>
</dbReference>
<dbReference type="InterPro" id="IPR002884">
    <property type="entry name" value="P_dom"/>
</dbReference>
<keyword evidence="3" id="KW-0720">Serine protease</keyword>
<dbReference type="Gene3D" id="2.60.120.260">
    <property type="entry name" value="Galactose-binding domain-like"/>
    <property type="match status" value="1"/>
</dbReference>
<gene>
    <name evidence="7" type="ORF">FHS00_001461</name>
</gene>
<dbReference type="PROSITE" id="PS51892">
    <property type="entry name" value="SUBTILASE"/>
    <property type="match status" value="1"/>
</dbReference>
<dbReference type="InterPro" id="IPR023828">
    <property type="entry name" value="Peptidase_S8_Ser-AS"/>
</dbReference>
<dbReference type="PROSITE" id="PS00138">
    <property type="entry name" value="SUBTILASE_SER"/>
    <property type="match status" value="1"/>
</dbReference>
<dbReference type="SUPFAM" id="SSF49785">
    <property type="entry name" value="Galactose-binding domain-like"/>
    <property type="match status" value="1"/>
</dbReference>
<organism evidence="7 8">
    <name type="scientific">Limimaricola variabilis</name>
    <dbReference type="NCBI Taxonomy" id="1492771"/>
    <lineage>
        <taxon>Bacteria</taxon>
        <taxon>Pseudomonadati</taxon>
        <taxon>Pseudomonadota</taxon>
        <taxon>Alphaproteobacteria</taxon>
        <taxon>Rhodobacterales</taxon>
        <taxon>Paracoccaceae</taxon>
        <taxon>Limimaricola</taxon>
    </lineage>
</organism>
<dbReference type="InterPro" id="IPR008979">
    <property type="entry name" value="Galactose-bd-like_sf"/>
</dbReference>
<proteinExistence type="inferred from homology"/>
<comment type="caution">
    <text evidence="4">Lacks conserved residue(s) required for the propagation of feature annotation.</text>
</comment>
<dbReference type="Proteomes" id="UP000576152">
    <property type="component" value="Unassembled WGS sequence"/>
</dbReference>
<feature type="compositionally biased region" description="Low complexity" evidence="5">
    <location>
        <begin position="496"/>
        <end position="511"/>
    </location>
</feature>
<dbReference type="RefSeq" id="WP_183471345.1">
    <property type="nucleotide sequence ID" value="NZ_JACIBX010000004.1"/>
</dbReference>
<comment type="similarity">
    <text evidence="4">Belongs to the peptidase S8 family.</text>
</comment>
<comment type="caution">
    <text evidence="7">The sequence shown here is derived from an EMBL/GenBank/DDBJ whole genome shotgun (WGS) entry which is preliminary data.</text>
</comment>
<evidence type="ECO:0000256" key="4">
    <source>
        <dbReference type="PROSITE-ProRule" id="PRU01240"/>
    </source>
</evidence>
<sequence>MPISNTISGTSVSGAAVFDDPVMYRSWYFAQNRSAVNIDIESVWAEYRGAGVKIGVVDSQIDFNHAELDGNYDLSRDYNFDMVAGVIAAEGGNGIGSVGIASEATLVGLAVNYASPNALDQAIAALHAASAVDVVNNSWSFNRPFADNFGRATALREALEDPVTSGRDGLGTVAVFSAGNGGGDDSSNFHNLQNSPLAIAVGAVDRDGAASSFTSLGANVLLSAAGREVFTTEPGERFETRATGTSFSAPAVSAVAGLILEANADLGYRDVQQILGLSARREGLGNGIAWGDGWVMNGNGHFNGGGKAFSDSFGFGFLNAHDAVRLAETWTLQQTAQNRTTVKVETETPGAKLVGGSVDHLQFEIEVGQDIAIEHVQLQLEFFWRNTADLDVWLTSPEGTRIRLVHDIPLEGGIGDLRNFKFGSVATMGEMSAGTWTVDIHDRAPDALDRHGNVHVGEVRDITLTLHGRARNWQTTCSSSRTNMPTRPPPRPGDGASSTATAAPTRSTPRW</sequence>
<dbReference type="EMBL" id="JACIBX010000004">
    <property type="protein sequence ID" value="MBB3711885.1"/>
    <property type="molecule type" value="Genomic_DNA"/>
</dbReference>
<evidence type="ECO:0000313" key="8">
    <source>
        <dbReference type="Proteomes" id="UP000576152"/>
    </source>
</evidence>
<dbReference type="InterPro" id="IPR000209">
    <property type="entry name" value="Peptidase_S8/S53_dom"/>
</dbReference>
<evidence type="ECO:0000256" key="5">
    <source>
        <dbReference type="SAM" id="MobiDB-lite"/>
    </source>
</evidence>
<evidence type="ECO:0000256" key="3">
    <source>
        <dbReference type="ARBA" id="ARBA00022825"/>
    </source>
</evidence>
<dbReference type="PANTHER" id="PTHR42884">
    <property type="entry name" value="PROPROTEIN CONVERTASE SUBTILISIN/KEXIN-RELATED"/>
    <property type="match status" value="1"/>
</dbReference>
<evidence type="ECO:0000313" key="7">
    <source>
        <dbReference type="EMBL" id="MBB3711885.1"/>
    </source>
</evidence>
<protein>
    <submittedName>
        <fullName evidence="7">Subtilisin-like proprotein convertase family protein</fullName>
    </submittedName>
</protein>